<accession>A0A818P4F3</accession>
<keyword evidence="4 5" id="KW-0472">Membrane</keyword>
<dbReference type="PANTHER" id="PTHR47735">
    <property type="entry name" value="POTASSIUM VOLTAGE-GATED CHANNEL SUBFAMILY KQT MEMBER 4"/>
    <property type="match status" value="1"/>
</dbReference>
<feature type="transmembrane region" description="Helical" evidence="5">
    <location>
        <begin position="67"/>
        <end position="92"/>
    </location>
</feature>
<dbReference type="AlphaFoldDB" id="A0A818P4F3"/>
<dbReference type="OrthoDB" id="415460at2759"/>
<feature type="transmembrane region" description="Helical" evidence="5">
    <location>
        <begin position="245"/>
        <end position="271"/>
    </location>
</feature>
<evidence type="ECO:0000313" key="8">
    <source>
        <dbReference type="EMBL" id="CAF1198848.1"/>
    </source>
</evidence>
<evidence type="ECO:0000259" key="6">
    <source>
        <dbReference type="Pfam" id="PF00520"/>
    </source>
</evidence>
<evidence type="ECO:0000313" key="13">
    <source>
        <dbReference type="Proteomes" id="UP000663874"/>
    </source>
</evidence>
<evidence type="ECO:0000313" key="12">
    <source>
        <dbReference type="EMBL" id="CAF3796853.1"/>
    </source>
</evidence>
<dbReference type="EMBL" id="CAJNOU010001402">
    <property type="protein sequence ID" value="CAF1198848.1"/>
    <property type="molecule type" value="Genomic_DNA"/>
</dbReference>
<protein>
    <recommendedName>
        <fullName evidence="6">Ion transport domain-containing protein</fullName>
    </recommendedName>
</protein>
<evidence type="ECO:0000313" key="10">
    <source>
        <dbReference type="EMBL" id="CAF3542924.1"/>
    </source>
</evidence>
<keyword evidence="3 5" id="KW-1133">Transmembrane helix</keyword>
<feature type="domain" description="Ion transport" evidence="6">
    <location>
        <begin position="43"/>
        <end position="274"/>
    </location>
</feature>
<sequence>MQNESEIFLPSRLRNLKQRQIHRVLWFSSRLFHLFEQTPIYGCFLFLIFSIALVVGTLTTYDEHHKASVPILIIIELTLFIYCLIEFILRIYGSESRQRYHGLKGKVRFFFEYYLIIDLILLISYGIIFLLYFIKYYDYSSIGFLHGLRFLQLLRFISLDRYIKSIPLISFIIWQYRRILLAVVYSCFLLVLPTAYFLWITERFIETDGKYFFQTYVDSVWFTINSMATIGYGETWPRTLMGRTLTASLCCIGLILWTLPAGIISAGLTSIDEKRRESKRLLRPAARLILAWWRLQHLKNRSRIKLGKDYANEKCKQFIAHLVYARLCREFQHCRYHANNGYDIQIRINIDRILQCLQTIEEKLNNIDRKIID</sequence>
<dbReference type="Gene3D" id="1.10.287.70">
    <property type="match status" value="1"/>
</dbReference>
<name>A0A818P4F3_9BILA</name>
<keyword evidence="2 5" id="KW-0812">Transmembrane</keyword>
<dbReference type="Gene3D" id="1.20.120.350">
    <property type="entry name" value="Voltage-gated potassium channels. Chain C"/>
    <property type="match status" value="1"/>
</dbReference>
<dbReference type="InterPro" id="IPR027359">
    <property type="entry name" value="Volt_channel_dom_sf"/>
</dbReference>
<evidence type="ECO:0000313" key="9">
    <source>
        <dbReference type="EMBL" id="CAF1286871.1"/>
    </source>
</evidence>
<evidence type="ECO:0000313" key="7">
    <source>
        <dbReference type="EMBL" id="CAF1048138.1"/>
    </source>
</evidence>
<evidence type="ECO:0000313" key="11">
    <source>
        <dbReference type="EMBL" id="CAF3617961.1"/>
    </source>
</evidence>
<organism evidence="11 13">
    <name type="scientific">Rotaria sordida</name>
    <dbReference type="NCBI Taxonomy" id="392033"/>
    <lineage>
        <taxon>Eukaryota</taxon>
        <taxon>Metazoa</taxon>
        <taxon>Spiralia</taxon>
        <taxon>Gnathifera</taxon>
        <taxon>Rotifera</taxon>
        <taxon>Eurotatoria</taxon>
        <taxon>Bdelloidea</taxon>
        <taxon>Philodinida</taxon>
        <taxon>Philodinidae</taxon>
        <taxon>Rotaria</taxon>
    </lineage>
</organism>
<dbReference type="EMBL" id="CAJNOO010000854">
    <property type="protein sequence ID" value="CAF1048138.1"/>
    <property type="molecule type" value="Genomic_DNA"/>
</dbReference>
<dbReference type="GO" id="GO:0005249">
    <property type="term" value="F:voltage-gated potassium channel activity"/>
    <property type="evidence" value="ECO:0007669"/>
    <property type="project" value="InterPro"/>
</dbReference>
<dbReference type="InterPro" id="IPR005821">
    <property type="entry name" value="Ion_trans_dom"/>
</dbReference>
<dbReference type="PANTHER" id="PTHR47735:SF9">
    <property type="entry name" value="POTASSIUM VOLTAGE-GATED CHANNEL SUBFAMILY KQT MEMBER 4-LIKE ISOFORM X1"/>
    <property type="match status" value="1"/>
</dbReference>
<dbReference type="InterPro" id="IPR003937">
    <property type="entry name" value="K_chnl_volt-dep_KCNQ"/>
</dbReference>
<evidence type="ECO:0000256" key="5">
    <source>
        <dbReference type="SAM" id="Phobius"/>
    </source>
</evidence>
<feature type="transmembrane region" description="Helical" evidence="5">
    <location>
        <begin position="140"/>
        <end position="158"/>
    </location>
</feature>
<reference evidence="11" key="1">
    <citation type="submission" date="2021-02" db="EMBL/GenBank/DDBJ databases">
        <authorList>
            <person name="Nowell W R."/>
        </authorList>
    </citation>
    <scope>NUCLEOTIDE SEQUENCE</scope>
</reference>
<evidence type="ECO:0000256" key="1">
    <source>
        <dbReference type="ARBA" id="ARBA00004141"/>
    </source>
</evidence>
<feature type="transmembrane region" description="Helical" evidence="5">
    <location>
        <begin position="40"/>
        <end position="61"/>
    </location>
</feature>
<dbReference type="Proteomes" id="UP000663823">
    <property type="component" value="Unassembled WGS sequence"/>
</dbReference>
<feature type="transmembrane region" description="Helical" evidence="5">
    <location>
        <begin position="179"/>
        <end position="199"/>
    </location>
</feature>
<dbReference type="EMBL" id="CAJOBD010001411">
    <property type="protein sequence ID" value="CAF3796853.1"/>
    <property type="molecule type" value="Genomic_DNA"/>
</dbReference>
<dbReference type="GO" id="GO:0008076">
    <property type="term" value="C:voltage-gated potassium channel complex"/>
    <property type="evidence" value="ECO:0007669"/>
    <property type="project" value="TreeGrafter"/>
</dbReference>
<evidence type="ECO:0000256" key="4">
    <source>
        <dbReference type="ARBA" id="ARBA00023136"/>
    </source>
</evidence>
<evidence type="ECO:0000256" key="2">
    <source>
        <dbReference type="ARBA" id="ARBA00022692"/>
    </source>
</evidence>
<dbReference type="EMBL" id="CAJOAX010000222">
    <property type="protein sequence ID" value="CAF3542924.1"/>
    <property type="molecule type" value="Genomic_DNA"/>
</dbReference>
<proteinExistence type="predicted"/>
<comment type="caution">
    <text evidence="11">The sequence shown here is derived from an EMBL/GenBank/DDBJ whole genome shotgun (WGS) entry which is preliminary data.</text>
</comment>
<feature type="transmembrane region" description="Helical" evidence="5">
    <location>
        <begin position="113"/>
        <end position="134"/>
    </location>
</feature>
<comment type="subcellular location">
    <subcellularLocation>
        <location evidence="1">Membrane</location>
        <topology evidence="1">Multi-pass membrane protein</topology>
    </subcellularLocation>
</comment>
<dbReference type="EMBL" id="CAJOBE010000304">
    <property type="protein sequence ID" value="CAF3617961.1"/>
    <property type="molecule type" value="Genomic_DNA"/>
</dbReference>
<dbReference type="SUPFAM" id="SSF81324">
    <property type="entry name" value="Voltage-gated potassium channels"/>
    <property type="match status" value="1"/>
</dbReference>
<evidence type="ECO:0000256" key="3">
    <source>
        <dbReference type="ARBA" id="ARBA00022989"/>
    </source>
</evidence>
<dbReference type="Proteomes" id="UP000663864">
    <property type="component" value="Unassembled WGS sequence"/>
</dbReference>
<dbReference type="Proteomes" id="UP000663889">
    <property type="component" value="Unassembled WGS sequence"/>
</dbReference>
<dbReference type="Proteomes" id="UP000663836">
    <property type="component" value="Unassembled WGS sequence"/>
</dbReference>
<dbReference type="EMBL" id="CAJNOT010002130">
    <property type="protein sequence ID" value="CAF1286871.1"/>
    <property type="molecule type" value="Genomic_DNA"/>
</dbReference>
<dbReference type="Proteomes" id="UP000663882">
    <property type="component" value="Unassembled WGS sequence"/>
</dbReference>
<gene>
    <name evidence="11" type="ORF">FNK824_LOCUS4256</name>
    <name evidence="12" type="ORF">JBS370_LOCUS15073</name>
    <name evidence="10" type="ORF">OTI717_LOCUS3897</name>
    <name evidence="7" type="ORF">RFH988_LOCUS16584</name>
    <name evidence="8" type="ORF">SEV965_LOCUS21025</name>
    <name evidence="9" type="ORF">ZHD862_LOCUS27232</name>
</gene>
<dbReference type="Pfam" id="PF00520">
    <property type="entry name" value="Ion_trans"/>
    <property type="match status" value="1"/>
</dbReference>
<dbReference type="PRINTS" id="PR00169">
    <property type="entry name" value="KCHANNEL"/>
</dbReference>
<dbReference type="Proteomes" id="UP000663874">
    <property type="component" value="Unassembled WGS sequence"/>
</dbReference>